<dbReference type="AlphaFoldDB" id="A0A225DF03"/>
<evidence type="ECO:0000256" key="1">
    <source>
        <dbReference type="ARBA" id="ARBA00023284"/>
    </source>
</evidence>
<protein>
    <recommendedName>
        <fullName evidence="4">SelT/SelW/SelH family protein</fullName>
    </recommendedName>
</protein>
<dbReference type="Gene3D" id="3.40.30.10">
    <property type="entry name" value="Glutaredoxin"/>
    <property type="match status" value="1"/>
</dbReference>
<dbReference type="NCBIfam" id="TIGR02174">
    <property type="entry name" value="CXXU_selWTH"/>
    <property type="match status" value="1"/>
</dbReference>
<name>A0A225DF03_9BACT</name>
<dbReference type="OrthoDB" id="9811366at2"/>
<evidence type="ECO:0008006" key="4">
    <source>
        <dbReference type="Google" id="ProtNLM"/>
    </source>
</evidence>
<dbReference type="Proteomes" id="UP000214646">
    <property type="component" value="Unassembled WGS sequence"/>
</dbReference>
<accession>A0A225DF03</accession>
<proteinExistence type="predicted"/>
<keyword evidence="3" id="KW-1185">Reference proteome</keyword>
<evidence type="ECO:0000313" key="2">
    <source>
        <dbReference type="EMBL" id="OWK38234.1"/>
    </source>
</evidence>
<dbReference type="InterPro" id="IPR036249">
    <property type="entry name" value="Thioredoxin-like_sf"/>
</dbReference>
<reference evidence="3" key="1">
    <citation type="submission" date="2017-06" db="EMBL/GenBank/DDBJ databases">
        <title>Genome analysis of Fimbriiglobus ruber SP5, the first member of the order Planctomycetales with confirmed chitinolytic capability.</title>
        <authorList>
            <person name="Ravin N.V."/>
            <person name="Rakitin A.L."/>
            <person name="Ivanova A.A."/>
            <person name="Beletsky A.V."/>
            <person name="Kulichevskaya I.S."/>
            <person name="Mardanov A.V."/>
            <person name="Dedysh S.N."/>
        </authorList>
    </citation>
    <scope>NUCLEOTIDE SEQUENCE [LARGE SCALE GENOMIC DNA]</scope>
    <source>
        <strain evidence="3">SP5</strain>
    </source>
</reference>
<dbReference type="SUPFAM" id="SSF52833">
    <property type="entry name" value="Thioredoxin-like"/>
    <property type="match status" value="1"/>
</dbReference>
<dbReference type="InterPro" id="IPR011893">
    <property type="entry name" value="Selenoprotein_Rdx-typ"/>
</dbReference>
<organism evidence="2 3">
    <name type="scientific">Fimbriiglobus ruber</name>
    <dbReference type="NCBI Taxonomy" id="1908690"/>
    <lineage>
        <taxon>Bacteria</taxon>
        <taxon>Pseudomonadati</taxon>
        <taxon>Planctomycetota</taxon>
        <taxon>Planctomycetia</taxon>
        <taxon>Gemmatales</taxon>
        <taxon>Gemmataceae</taxon>
        <taxon>Fimbriiglobus</taxon>
    </lineage>
</organism>
<gene>
    <name evidence="2" type="ORF">FRUB_07354</name>
</gene>
<dbReference type="Pfam" id="PF10262">
    <property type="entry name" value="Rdx"/>
    <property type="match status" value="1"/>
</dbReference>
<comment type="caution">
    <text evidence="2">The sequence shown here is derived from an EMBL/GenBank/DDBJ whole genome shotgun (WGS) entry which is preliminary data.</text>
</comment>
<dbReference type="EMBL" id="NIDE01000014">
    <property type="protein sequence ID" value="OWK38234.1"/>
    <property type="molecule type" value="Genomic_DNA"/>
</dbReference>
<sequence length="61" mass="6641">MAARLLTAFKQKITAFKLIPAGGGCFEVAINGELVYSKLETGEFPDEREIQLAVASRLAKK</sequence>
<evidence type="ECO:0000313" key="3">
    <source>
        <dbReference type="Proteomes" id="UP000214646"/>
    </source>
</evidence>
<keyword evidence="1" id="KW-0676">Redox-active center</keyword>